<organism evidence="1 2">
    <name type="scientific">Smallanthus sonchifolius</name>
    <dbReference type="NCBI Taxonomy" id="185202"/>
    <lineage>
        <taxon>Eukaryota</taxon>
        <taxon>Viridiplantae</taxon>
        <taxon>Streptophyta</taxon>
        <taxon>Embryophyta</taxon>
        <taxon>Tracheophyta</taxon>
        <taxon>Spermatophyta</taxon>
        <taxon>Magnoliopsida</taxon>
        <taxon>eudicotyledons</taxon>
        <taxon>Gunneridae</taxon>
        <taxon>Pentapetalae</taxon>
        <taxon>asterids</taxon>
        <taxon>campanulids</taxon>
        <taxon>Asterales</taxon>
        <taxon>Asteraceae</taxon>
        <taxon>Asteroideae</taxon>
        <taxon>Heliantheae alliance</taxon>
        <taxon>Millerieae</taxon>
        <taxon>Smallanthus</taxon>
    </lineage>
</organism>
<reference evidence="2" key="1">
    <citation type="journal article" date="2022" name="Mol. Ecol. Resour.">
        <title>The genomes of chicory, endive, great burdock and yacon provide insights into Asteraceae palaeo-polyploidization history and plant inulin production.</title>
        <authorList>
            <person name="Fan W."/>
            <person name="Wang S."/>
            <person name="Wang H."/>
            <person name="Wang A."/>
            <person name="Jiang F."/>
            <person name="Liu H."/>
            <person name="Zhao H."/>
            <person name="Xu D."/>
            <person name="Zhang Y."/>
        </authorList>
    </citation>
    <scope>NUCLEOTIDE SEQUENCE [LARGE SCALE GENOMIC DNA]</scope>
    <source>
        <strain evidence="2">cv. Yunnan</strain>
    </source>
</reference>
<name>A0ACB9J1X0_9ASTR</name>
<protein>
    <submittedName>
        <fullName evidence="1">Uncharacterized protein</fullName>
    </submittedName>
</protein>
<evidence type="ECO:0000313" key="1">
    <source>
        <dbReference type="EMBL" id="KAI3813252.1"/>
    </source>
</evidence>
<dbReference type="EMBL" id="CM042023">
    <property type="protein sequence ID" value="KAI3813252.1"/>
    <property type="molecule type" value="Genomic_DNA"/>
</dbReference>
<accession>A0ACB9J1X0</accession>
<evidence type="ECO:0000313" key="2">
    <source>
        <dbReference type="Proteomes" id="UP001056120"/>
    </source>
</evidence>
<dbReference type="Proteomes" id="UP001056120">
    <property type="component" value="Linkage Group LG06"/>
</dbReference>
<reference evidence="1 2" key="2">
    <citation type="journal article" date="2022" name="Mol. Ecol. Resour.">
        <title>The genomes of chicory, endive, great burdock and yacon provide insights into Asteraceae paleo-polyploidization history and plant inulin production.</title>
        <authorList>
            <person name="Fan W."/>
            <person name="Wang S."/>
            <person name="Wang H."/>
            <person name="Wang A."/>
            <person name="Jiang F."/>
            <person name="Liu H."/>
            <person name="Zhao H."/>
            <person name="Xu D."/>
            <person name="Zhang Y."/>
        </authorList>
    </citation>
    <scope>NUCLEOTIDE SEQUENCE [LARGE SCALE GENOMIC DNA]</scope>
    <source>
        <strain evidence="2">cv. Yunnan</strain>
        <tissue evidence="1">Leaves</tissue>
    </source>
</reference>
<gene>
    <name evidence="1" type="ORF">L1987_17972</name>
</gene>
<comment type="caution">
    <text evidence="1">The sequence shown here is derived from an EMBL/GenBank/DDBJ whole genome shotgun (WGS) entry which is preliminary data.</text>
</comment>
<keyword evidence="2" id="KW-1185">Reference proteome</keyword>
<proteinExistence type="predicted"/>
<sequence>MSTEMATTDPEGIDGVRMTWNTWPHTKVKASKCVIPIAVSISPIRPHPLIPTNPYAPLRCKTCSAVLNSFCRVDFSTLIWIYVIAMSLSGDEIVRLTEMFKTMDIDGSNHTTLEKLNECLERAGVILKDSEITNRVPPPKSALTSL</sequence>